<dbReference type="PROSITE" id="PS00629">
    <property type="entry name" value="IMP_1"/>
    <property type="match status" value="1"/>
</dbReference>
<dbReference type="GO" id="GO:0006020">
    <property type="term" value="P:inositol metabolic process"/>
    <property type="evidence" value="ECO:0007669"/>
    <property type="project" value="TreeGrafter"/>
</dbReference>
<evidence type="ECO:0000313" key="9">
    <source>
        <dbReference type="EMBL" id="MBK0418515.1"/>
    </source>
</evidence>
<feature type="binding site" evidence="7">
    <location>
        <position position="79"/>
    </location>
    <ligand>
        <name>Mg(2+)</name>
        <dbReference type="ChEBI" id="CHEBI:18420"/>
        <label>1</label>
        <note>catalytic</note>
    </ligand>
</feature>
<dbReference type="InterPro" id="IPR022337">
    <property type="entry name" value="Inositol_monophosphatase_SuhB"/>
</dbReference>
<evidence type="ECO:0000256" key="7">
    <source>
        <dbReference type="PIRSR" id="PIRSR600760-2"/>
    </source>
</evidence>
<dbReference type="Pfam" id="PF00459">
    <property type="entry name" value="Inositol_P"/>
    <property type="match status" value="1"/>
</dbReference>
<comment type="catalytic activity">
    <reaction evidence="1 8">
        <text>a myo-inositol phosphate + H2O = myo-inositol + phosphate</text>
        <dbReference type="Rhea" id="RHEA:24056"/>
        <dbReference type="ChEBI" id="CHEBI:15377"/>
        <dbReference type="ChEBI" id="CHEBI:17268"/>
        <dbReference type="ChEBI" id="CHEBI:43474"/>
        <dbReference type="ChEBI" id="CHEBI:84139"/>
        <dbReference type="EC" id="3.1.3.25"/>
    </reaction>
</comment>
<dbReference type="GO" id="GO:0007165">
    <property type="term" value="P:signal transduction"/>
    <property type="evidence" value="ECO:0007669"/>
    <property type="project" value="TreeGrafter"/>
</dbReference>
<dbReference type="Proteomes" id="UP000608530">
    <property type="component" value="Unassembled WGS sequence"/>
</dbReference>
<keyword evidence="10" id="KW-1185">Reference proteome</keyword>
<gene>
    <name evidence="9" type="ORF">JD276_05645</name>
</gene>
<sequence>MTATDTTALDTTPQELAALAAELATAVGEQVQRMREDGVAVAATKSSATDVVTAADREAERLLVEAIVRARPGDGILGEEGAGREGTSGITWVIDPIDGTVNYLYGIPAYAVSVAATVVDPHAFADGRRAVAGAVYNPRTNELFDAWEGGGARLNGDPIRVSGVADLGLALVGTGFGYTVERRTEQAAVVARLIPRVRDIRRIGSAAYDLCGLAAGRLDGFYERGLNPWDYAAAALIAREAGAALLGRDADTPPGEPLLVAAAPGLAEQLRAALG</sequence>
<evidence type="ECO:0000256" key="3">
    <source>
        <dbReference type="ARBA" id="ARBA00009759"/>
    </source>
</evidence>
<feature type="binding site" evidence="7">
    <location>
        <position position="98"/>
    </location>
    <ligand>
        <name>Mg(2+)</name>
        <dbReference type="ChEBI" id="CHEBI:18420"/>
        <label>1</label>
        <note>catalytic</note>
    </ligand>
</feature>
<comment type="cofactor">
    <cofactor evidence="2 7 8">
        <name>Mg(2+)</name>
        <dbReference type="ChEBI" id="CHEBI:18420"/>
    </cofactor>
</comment>
<dbReference type="InterPro" id="IPR033942">
    <property type="entry name" value="IMPase"/>
</dbReference>
<dbReference type="PROSITE" id="PS00630">
    <property type="entry name" value="IMP_2"/>
    <property type="match status" value="1"/>
</dbReference>
<evidence type="ECO:0000256" key="8">
    <source>
        <dbReference type="RuleBase" id="RU364068"/>
    </source>
</evidence>
<dbReference type="InterPro" id="IPR020583">
    <property type="entry name" value="Inositol_monoP_metal-BS"/>
</dbReference>
<dbReference type="EC" id="3.1.3.25" evidence="8"/>
<name>A0A934Q4Z7_9MICO</name>
<dbReference type="SUPFAM" id="SSF56655">
    <property type="entry name" value="Carbohydrate phosphatase"/>
    <property type="match status" value="1"/>
</dbReference>
<reference evidence="9" key="1">
    <citation type="submission" date="2020-12" db="EMBL/GenBank/DDBJ databases">
        <title>Leucobacter sp. CAS1, isolated from Chromium sludge.</title>
        <authorList>
            <person name="Xu Z."/>
        </authorList>
    </citation>
    <scope>NUCLEOTIDE SEQUENCE</scope>
    <source>
        <strain evidence="9">CSA1</strain>
    </source>
</reference>
<dbReference type="GO" id="GO:0008934">
    <property type="term" value="F:inositol monophosphate 1-phosphatase activity"/>
    <property type="evidence" value="ECO:0007669"/>
    <property type="project" value="InterPro"/>
</dbReference>
<evidence type="ECO:0000313" key="10">
    <source>
        <dbReference type="Proteomes" id="UP000608530"/>
    </source>
</evidence>
<dbReference type="AlphaFoldDB" id="A0A934Q4Z7"/>
<dbReference type="InterPro" id="IPR000760">
    <property type="entry name" value="Inositol_monophosphatase-like"/>
</dbReference>
<accession>A0A934Q4Z7</accession>
<dbReference type="PANTHER" id="PTHR20854">
    <property type="entry name" value="INOSITOL MONOPHOSPHATASE"/>
    <property type="match status" value="1"/>
</dbReference>
<dbReference type="InterPro" id="IPR020550">
    <property type="entry name" value="Inositol_monophosphatase_CS"/>
</dbReference>
<dbReference type="Gene3D" id="3.30.540.10">
    <property type="entry name" value="Fructose-1,6-Bisphosphatase, subunit A, domain 1"/>
    <property type="match status" value="1"/>
</dbReference>
<protein>
    <recommendedName>
        <fullName evidence="8">Inositol-1-monophosphatase</fullName>
        <ecNumber evidence="8">3.1.3.25</ecNumber>
    </recommendedName>
</protein>
<feature type="binding site" evidence="7">
    <location>
        <position position="95"/>
    </location>
    <ligand>
        <name>Mg(2+)</name>
        <dbReference type="ChEBI" id="CHEBI:18420"/>
        <label>1</label>
        <note>catalytic</note>
    </ligand>
</feature>
<dbReference type="Gene3D" id="3.40.190.80">
    <property type="match status" value="1"/>
</dbReference>
<evidence type="ECO:0000256" key="5">
    <source>
        <dbReference type="ARBA" id="ARBA00022801"/>
    </source>
</evidence>
<keyword evidence="5 8" id="KW-0378">Hydrolase</keyword>
<dbReference type="GO" id="GO:0046872">
    <property type="term" value="F:metal ion binding"/>
    <property type="evidence" value="ECO:0007669"/>
    <property type="project" value="UniProtKB-KW"/>
</dbReference>
<dbReference type="PRINTS" id="PR00377">
    <property type="entry name" value="IMPHPHTASES"/>
</dbReference>
<dbReference type="CDD" id="cd01639">
    <property type="entry name" value="IMPase"/>
    <property type="match status" value="1"/>
</dbReference>
<evidence type="ECO:0000256" key="1">
    <source>
        <dbReference type="ARBA" id="ARBA00001033"/>
    </source>
</evidence>
<evidence type="ECO:0000256" key="6">
    <source>
        <dbReference type="ARBA" id="ARBA00022842"/>
    </source>
</evidence>
<keyword evidence="6 7" id="KW-0460">Magnesium</keyword>
<evidence type="ECO:0000256" key="2">
    <source>
        <dbReference type="ARBA" id="ARBA00001946"/>
    </source>
</evidence>
<dbReference type="PRINTS" id="PR01959">
    <property type="entry name" value="SBIMPHPHTASE"/>
</dbReference>
<dbReference type="PANTHER" id="PTHR20854:SF4">
    <property type="entry name" value="INOSITOL-1-MONOPHOSPHATASE-RELATED"/>
    <property type="match status" value="1"/>
</dbReference>
<organism evidence="9 10">
    <name type="scientific">Leucobacter chromiisoli</name>
    <dbReference type="NCBI Taxonomy" id="2796471"/>
    <lineage>
        <taxon>Bacteria</taxon>
        <taxon>Bacillati</taxon>
        <taxon>Actinomycetota</taxon>
        <taxon>Actinomycetes</taxon>
        <taxon>Micrococcales</taxon>
        <taxon>Microbacteriaceae</taxon>
        <taxon>Leucobacter</taxon>
    </lineage>
</organism>
<feature type="binding site" evidence="7">
    <location>
        <position position="230"/>
    </location>
    <ligand>
        <name>Mg(2+)</name>
        <dbReference type="ChEBI" id="CHEBI:18420"/>
        <label>1</label>
        <note>catalytic</note>
    </ligand>
</feature>
<comment type="caution">
    <text evidence="9">The sequence shown here is derived from an EMBL/GenBank/DDBJ whole genome shotgun (WGS) entry which is preliminary data.</text>
</comment>
<keyword evidence="4 7" id="KW-0479">Metal-binding</keyword>
<evidence type="ECO:0000256" key="4">
    <source>
        <dbReference type="ARBA" id="ARBA00022723"/>
    </source>
</evidence>
<dbReference type="RefSeq" id="WP_200114700.1">
    <property type="nucleotide sequence ID" value="NZ_JAEHOH010000006.1"/>
</dbReference>
<feature type="binding site" evidence="7">
    <location>
        <position position="97"/>
    </location>
    <ligand>
        <name>Mg(2+)</name>
        <dbReference type="ChEBI" id="CHEBI:18420"/>
        <label>1</label>
        <note>catalytic</note>
    </ligand>
</feature>
<proteinExistence type="inferred from homology"/>
<dbReference type="EMBL" id="JAEHOH010000006">
    <property type="protein sequence ID" value="MBK0418515.1"/>
    <property type="molecule type" value="Genomic_DNA"/>
</dbReference>
<comment type="similarity">
    <text evidence="3 8">Belongs to the inositol monophosphatase superfamily.</text>
</comment>
<dbReference type="GO" id="GO:0046854">
    <property type="term" value="P:phosphatidylinositol phosphate biosynthetic process"/>
    <property type="evidence" value="ECO:0007669"/>
    <property type="project" value="InterPro"/>
</dbReference>